<organism evidence="1 2">
    <name type="scientific">Nitrosomonas communis</name>
    <dbReference type="NCBI Taxonomy" id="44574"/>
    <lineage>
        <taxon>Bacteria</taxon>
        <taxon>Pseudomonadati</taxon>
        <taxon>Pseudomonadota</taxon>
        <taxon>Betaproteobacteria</taxon>
        <taxon>Nitrosomonadales</taxon>
        <taxon>Nitrosomonadaceae</taxon>
        <taxon>Nitrosomonas</taxon>
    </lineage>
</organism>
<evidence type="ECO:0000313" key="1">
    <source>
        <dbReference type="EMBL" id="SFN02323.1"/>
    </source>
</evidence>
<accession>A0A1I4VMI8</accession>
<dbReference type="Proteomes" id="UP000183287">
    <property type="component" value="Unassembled WGS sequence"/>
</dbReference>
<keyword evidence="2" id="KW-1185">Reference proteome</keyword>
<gene>
    <name evidence="1" type="ORF">SAMN05421863_108615</name>
</gene>
<protein>
    <submittedName>
        <fullName evidence="1">Uncharacterized protein</fullName>
    </submittedName>
</protein>
<dbReference type="EMBL" id="FOUB01000086">
    <property type="protein sequence ID" value="SFN02323.1"/>
    <property type="molecule type" value="Genomic_DNA"/>
</dbReference>
<reference evidence="2" key="1">
    <citation type="submission" date="2016-10" db="EMBL/GenBank/DDBJ databases">
        <authorList>
            <person name="Varghese N."/>
            <person name="Submissions S."/>
        </authorList>
    </citation>
    <scope>NUCLEOTIDE SEQUENCE [LARGE SCALE GENOMIC DNA]</scope>
    <source>
        <strain evidence="2">Nm44</strain>
    </source>
</reference>
<evidence type="ECO:0000313" key="2">
    <source>
        <dbReference type="Proteomes" id="UP000183287"/>
    </source>
</evidence>
<dbReference type="AlphaFoldDB" id="A0A1I4VMI8"/>
<name>A0A1I4VMI8_9PROT</name>
<proteinExistence type="predicted"/>
<sequence length="39" mass="4364">MSTRKYIMGVALPPYSDLTILPTLVICHVSNDIEVGFLR</sequence>